<dbReference type="AlphaFoldDB" id="A0A0A9FI30"/>
<dbReference type="EMBL" id="GBRH01185904">
    <property type="protein sequence ID" value="JAE11992.1"/>
    <property type="molecule type" value="Transcribed_RNA"/>
</dbReference>
<sequence>MLNWQLTESNSLACSREKNNSLAKELINTSICTPSFRLSNNNVPCEVLFKMQKN</sequence>
<reference evidence="1" key="2">
    <citation type="journal article" date="2015" name="Data Brief">
        <title>Shoot transcriptome of the giant reed, Arundo donax.</title>
        <authorList>
            <person name="Barrero R.A."/>
            <person name="Guerrero F.D."/>
            <person name="Moolhuijzen P."/>
            <person name="Goolsby J.A."/>
            <person name="Tidwell J."/>
            <person name="Bellgard S.E."/>
            <person name="Bellgard M.I."/>
        </authorList>
    </citation>
    <scope>NUCLEOTIDE SEQUENCE</scope>
    <source>
        <tissue evidence="1">Shoot tissue taken approximately 20 cm above the soil surface</tissue>
    </source>
</reference>
<protein>
    <submittedName>
        <fullName evidence="1">Uncharacterized protein</fullName>
    </submittedName>
</protein>
<accession>A0A0A9FI30</accession>
<proteinExistence type="predicted"/>
<evidence type="ECO:0000313" key="1">
    <source>
        <dbReference type="EMBL" id="JAE11992.1"/>
    </source>
</evidence>
<name>A0A0A9FI30_ARUDO</name>
<organism evidence="1">
    <name type="scientific">Arundo donax</name>
    <name type="common">Giant reed</name>
    <name type="synonym">Donax arundinaceus</name>
    <dbReference type="NCBI Taxonomy" id="35708"/>
    <lineage>
        <taxon>Eukaryota</taxon>
        <taxon>Viridiplantae</taxon>
        <taxon>Streptophyta</taxon>
        <taxon>Embryophyta</taxon>
        <taxon>Tracheophyta</taxon>
        <taxon>Spermatophyta</taxon>
        <taxon>Magnoliopsida</taxon>
        <taxon>Liliopsida</taxon>
        <taxon>Poales</taxon>
        <taxon>Poaceae</taxon>
        <taxon>PACMAD clade</taxon>
        <taxon>Arundinoideae</taxon>
        <taxon>Arundineae</taxon>
        <taxon>Arundo</taxon>
    </lineage>
</organism>
<reference evidence="1" key="1">
    <citation type="submission" date="2014-09" db="EMBL/GenBank/DDBJ databases">
        <authorList>
            <person name="Magalhaes I.L.F."/>
            <person name="Oliveira U."/>
            <person name="Santos F.R."/>
            <person name="Vidigal T.H.D.A."/>
            <person name="Brescovit A.D."/>
            <person name="Santos A.J."/>
        </authorList>
    </citation>
    <scope>NUCLEOTIDE SEQUENCE</scope>
    <source>
        <tissue evidence="1">Shoot tissue taken approximately 20 cm above the soil surface</tissue>
    </source>
</reference>